<name>A0ABZ1Z3W4_9NOCA</name>
<dbReference type="PANTHER" id="PTHR43884">
    <property type="entry name" value="ACYL-COA DEHYDROGENASE"/>
    <property type="match status" value="1"/>
</dbReference>
<sequence length="384" mass="41019">MDFELTDEQVMLRDTVRDLLARNYDSETRLKVTDTELGWSRDVWNQLAELGVLGLSFTEEDGGVGAGPVETMVVLEEIGRRLAPEPLLDAVLVPGGLVARVGSAEQRQRILPEVTGGTKLLAFAHAEPGVRWPSTELATTAVQQGDSWVLTGLKNPVPHGDSADELVVSAVLPTGGIGLFLVDAAGVQRKSYRTLDGQRGAQIEFDKVPGELLGDNIDAAEAVQVTIGHAQAALCAESIGAMEEALRLTTDYLKTRKQFGVTLSKFQTLTQRAANMYVSLELARSMSLYVNASLADGADAESLGHSASSVDAVVASRARLQVGRSARHIGQEAIQMHGGIGVTAEYPVSHYVARLTAIERTLGGGLEHLRVLSAQVGSYDLPEL</sequence>
<dbReference type="Gene3D" id="1.20.140.10">
    <property type="entry name" value="Butyryl-CoA Dehydrogenase, subunit A, domain 3"/>
    <property type="match status" value="1"/>
</dbReference>
<dbReference type="PANTHER" id="PTHR43884:SF20">
    <property type="entry name" value="ACYL-COA DEHYDROGENASE FADE28"/>
    <property type="match status" value="1"/>
</dbReference>
<keyword evidence="4" id="KW-0274">FAD</keyword>
<dbReference type="InterPro" id="IPR009100">
    <property type="entry name" value="AcylCoA_DH/oxidase_NM_dom_sf"/>
</dbReference>
<evidence type="ECO:0000256" key="3">
    <source>
        <dbReference type="ARBA" id="ARBA00022630"/>
    </source>
</evidence>
<dbReference type="EMBL" id="CP109441">
    <property type="protein sequence ID" value="WUV48679.1"/>
    <property type="molecule type" value="Genomic_DNA"/>
</dbReference>
<dbReference type="Proteomes" id="UP001432062">
    <property type="component" value="Chromosome"/>
</dbReference>
<evidence type="ECO:0000256" key="4">
    <source>
        <dbReference type="ARBA" id="ARBA00022827"/>
    </source>
</evidence>
<dbReference type="InterPro" id="IPR037069">
    <property type="entry name" value="AcylCoA_DH/ox_N_sf"/>
</dbReference>
<keyword evidence="9" id="KW-1185">Reference proteome</keyword>
<organism evidence="8 9">
    <name type="scientific">Nocardia vinacea</name>
    <dbReference type="NCBI Taxonomy" id="96468"/>
    <lineage>
        <taxon>Bacteria</taxon>
        <taxon>Bacillati</taxon>
        <taxon>Actinomycetota</taxon>
        <taxon>Actinomycetes</taxon>
        <taxon>Mycobacteriales</taxon>
        <taxon>Nocardiaceae</taxon>
        <taxon>Nocardia</taxon>
    </lineage>
</organism>
<protein>
    <submittedName>
        <fullName evidence="8">Acyl-CoA/acyl-ACP dehydrogenase</fullName>
    </submittedName>
</protein>
<dbReference type="SUPFAM" id="SSF47203">
    <property type="entry name" value="Acyl-CoA dehydrogenase C-terminal domain-like"/>
    <property type="match status" value="1"/>
</dbReference>
<dbReference type="Pfam" id="PF00441">
    <property type="entry name" value="Acyl-CoA_dh_1"/>
    <property type="match status" value="1"/>
</dbReference>
<feature type="domain" description="Acyl-CoA dehydrogenase/oxidase C-terminal" evidence="6">
    <location>
        <begin position="222"/>
        <end position="365"/>
    </location>
</feature>
<comment type="similarity">
    <text evidence="2">Belongs to the acyl-CoA dehydrogenase family.</text>
</comment>
<reference evidence="8" key="1">
    <citation type="submission" date="2022-10" db="EMBL/GenBank/DDBJ databases">
        <title>The complete genomes of actinobacterial strains from the NBC collection.</title>
        <authorList>
            <person name="Joergensen T.S."/>
            <person name="Alvarez Arevalo M."/>
            <person name="Sterndorff E.B."/>
            <person name="Faurdal D."/>
            <person name="Vuksanovic O."/>
            <person name="Mourched A.-S."/>
            <person name="Charusanti P."/>
            <person name="Shaw S."/>
            <person name="Blin K."/>
            <person name="Weber T."/>
        </authorList>
    </citation>
    <scope>NUCLEOTIDE SEQUENCE</scope>
    <source>
        <strain evidence="8">NBC_01482</strain>
    </source>
</reference>
<dbReference type="InterPro" id="IPR036250">
    <property type="entry name" value="AcylCo_DH-like_C"/>
</dbReference>
<evidence type="ECO:0000259" key="6">
    <source>
        <dbReference type="Pfam" id="PF00441"/>
    </source>
</evidence>
<dbReference type="SUPFAM" id="SSF56645">
    <property type="entry name" value="Acyl-CoA dehydrogenase NM domain-like"/>
    <property type="match status" value="1"/>
</dbReference>
<evidence type="ECO:0000256" key="2">
    <source>
        <dbReference type="ARBA" id="ARBA00009347"/>
    </source>
</evidence>
<keyword evidence="5" id="KW-0560">Oxidoreductase</keyword>
<comment type="cofactor">
    <cofactor evidence="1">
        <name>FAD</name>
        <dbReference type="ChEBI" id="CHEBI:57692"/>
    </cofactor>
</comment>
<proteinExistence type="inferred from homology"/>
<dbReference type="Gene3D" id="1.10.540.10">
    <property type="entry name" value="Acyl-CoA dehydrogenase/oxidase, N-terminal domain"/>
    <property type="match status" value="1"/>
</dbReference>
<evidence type="ECO:0000256" key="1">
    <source>
        <dbReference type="ARBA" id="ARBA00001974"/>
    </source>
</evidence>
<dbReference type="RefSeq" id="WP_327093486.1">
    <property type="nucleotide sequence ID" value="NZ_CP109149.1"/>
</dbReference>
<dbReference type="InterPro" id="IPR013786">
    <property type="entry name" value="AcylCoA_DH/ox_N"/>
</dbReference>
<feature type="domain" description="Acyl-CoA dehydrogenase/oxidase N-terminal" evidence="7">
    <location>
        <begin position="6"/>
        <end position="117"/>
    </location>
</feature>
<evidence type="ECO:0000256" key="5">
    <source>
        <dbReference type="ARBA" id="ARBA00023002"/>
    </source>
</evidence>
<dbReference type="InterPro" id="IPR046373">
    <property type="entry name" value="Acyl-CoA_Oxase/DH_mid-dom_sf"/>
</dbReference>
<accession>A0ABZ1Z3W4</accession>
<dbReference type="Gene3D" id="2.40.110.10">
    <property type="entry name" value="Butyryl-CoA Dehydrogenase, subunit A, domain 2"/>
    <property type="match status" value="1"/>
</dbReference>
<evidence type="ECO:0000313" key="9">
    <source>
        <dbReference type="Proteomes" id="UP001432062"/>
    </source>
</evidence>
<dbReference type="Pfam" id="PF02771">
    <property type="entry name" value="Acyl-CoA_dh_N"/>
    <property type="match status" value="1"/>
</dbReference>
<gene>
    <name evidence="8" type="ORF">OG563_11080</name>
</gene>
<keyword evidence="3" id="KW-0285">Flavoprotein</keyword>
<evidence type="ECO:0000313" key="8">
    <source>
        <dbReference type="EMBL" id="WUV48679.1"/>
    </source>
</evidence>
<dbReference type="InterPro" id="IPR009075">
    <property type="entry name" value="AcylCo_DH/oxidase_C"/>
</dbReference>
<evidence type="ECO:0000259" key="7">
    <source>
        <dbReference type="Pfam" id="PF02771"/>
    </source>
</evidence>
<dbReference type="CDD" id="cd00567">
    <property type="entry name" value="ACAD"/>
    <property type="match status" value="1"/>
</dbReference>